<evidence type="ECO:0000256" key="2">
    <source>
        <dbReference type="SAM" id="Phobius"/>
    </source>
</evidence>
<organism evidence="3 4">
    <name type="scientific">Phyllotreta striolata</name>
    <name type="common">Striped flea beetle</name>
    <name type="synonym">Crioceris striolata</name>
    <dbReference type="NCBI Taxonomy" id="444603"/>
    <lineage>
        <taxon>Eukaryota</taxon>
        <taxon>Metazoa</taxon>
        <taxon>Ecdysozoa</taxon>
        <taxon>Arthropoda</taxon>
        <taxon>Hexapoda</taxon>
        <taxon>Insecta</taxon>
        <taxon>Pterygota</taxon>
        <taxon>Neoptera</taxon>
        <taxon>Endopterygota</taxon>
        <taxon>Coleoptera</taxon>
        <taxon>Polyphaga</taxon>
        <taxon>Cucujiformia</taxon>
        <taxon>Chrysomeloidea</taxon>
        <taxon>Chrysomelidae</taxon>
        <taxon>Galerucinae</taxon>
        <taxon>Alticini</taxon>
        <taxon>Phyllotreta</taxon>
    </lineage>
</organism>
<keyword evidence="2" id="KW-0812">Transmembrane</keyword>
<sequence>MFYYTGPVDMMDIRDQIGFMILLGLIIFLVLLIRKFIKVKQEQFKRQMQRREEEESHQNDDIFNISSRVTQNQDHPWPPHDAHISIDHFNIMDHMNKPMYDDAPPSYDEVMKTLEQAQSGGEGSTPIQVVVEAPKATATPDVATPPLS</sequence>
<reference evidence="3" key="1">
    <citation type="submission" date="2022-01" db="EMBL/GenBank/DDBJ databases">
        <authorList>
            <person name="King R."/>
        </authorList>
    </citation>
    <scope>NUCLEOTIDE SEQUENCE</scope>
</reference>
<evidence type="ECO:0000256" key="1">
    <source>
        <dbReference type="SAM" id="MobiDB-lite"/>
    </source>
</evidence>
<evidence type="ECO:0000313" key="4">
    <source>
        <dbReference type="Proteomes" id="UP001153712"/>
    </source>
</evidence>
<proteinExistence type="predicted"/>
<feature type="transmembrane region" description="Helical" evidence="2">
    <location>
        <begin position="17"/>
        <end position="37"/>
    </location>
</feature>
<keyword evidence="4" id="KW-1185">Reference proteome</keyword>
<dbReference type="Proteomes" id="UP001153712">
    <property type="component" value="Chromosome 12"/>
</dbReference>
<dbReference type="OrthoDB" id="6762088at2759"/>
<name>A0A9N9THR2_PHYSR</name>
<accession>A0A9N9THR2</accession>
<gene>
    <name evidence="3" type="ORF">PHYEVI_LOCUS2649</name>
</gene>
<evidence type="ECO:0000313" key="3">
    <source>
        <dbReference type="EMBL" id="CAG9856223.1"/>
    </source>
</evidence>
<dbReference type="AlphaFoldDB" id="A0A9N9THR2"/>
<dbReference type="EMBL" id="OU900105">
    <property type="protein sequence ID" value="CAG9856223.1"/>
    <property type="molecule type" value="Genomic_DNA"/>
</dbReference>
<protein>
    <submittedName>
        <fullName evidence="3">Uncharacterized protein</fullName>
    </submittedName>
</protein>
<keyword evidence="2" id="KW-1133">Transmembrane helix</keyword>
<keyword evidence="2" id="KW-0472">Membrane</keyword>
<feature type="region of interest" description="Disordered" evidence="1">
    <location>
        <begin position="115"/>
        <end position="148"/>
    </location>
</feature>